<name>A0A2P5AC36_PARAD</name>
<keyword evidence="4" id="KW-1185">Reference proteome</keyword>
<proteinExistence type="predicted"/>
<evidence type="ECO:0000313" key="3">
    <source>
        <dbReference type="EMBL" id="PON34105.1"/>
    </source>
</evidence>
<dbReference type="EMBL" id="JXTB01000681">
    <property type="protein sequence ID" value="PON34105.1"/>
    <property type="molecule type" value="Genomic_DNA"/>
</dbReference>
<evidence type="ECO:0000313" key="4">
    <source>
        <dbReference type="Proteomes" id="UP000237105"/>
    </source>
</evidence>
<organism evidence="3 4">
    <name type="scientific">Parasponia andersonii</name>
    <name type="common">Sponia andersonii</name>
    <dbReference type="NCBI Taxonomy" id="3476"/>
    <lineage>
        <taxon>Eukaryota</taxon>
        <taxon>Viridiplantae</taxon>
        <taxon>Streptophyta</taxon>
        <taxon>Embryophyta</taxon>
        <taxon>Tracheophyta</taxon>
        <taxon>Spermatophyta</taxon>
        <taxon>Magnoliopsida</taxon>
        <taxon>eudicotyledons</taxon>
        <taxon>Gunneridae</taxon>
        <taxon>Pentapetalae</taxon>
        <taxon>rosids</taxon>
        <taxon>fabids</taxon>
        <taxon>Rosales</taxon>
        <taxon>Cannabaceae</taxon>
        <taxon>Parasponia</taxon>
    </lineage>
</organism>
<dbReference type="PANTHER" id="PTHR37263:SF2">
    <property type="entry name" value="EXPRESSED PROTEIN"/>
    <property type="match status" value="1"/>
</dbReference>
<sequence>MHLWPSTKLRNSFKFPYVRNLDRKMSQMRAQKKASAALEQGLLEGEGDGDGGASVNGKLPETSQNPEPQTGFLHICKILLVILTCGCFCGVPGTVLLTGFVI</sequence>
<feature type="transmembrane region" description="Helical" evidence="2">
    <location>
        <begin position="78"/>
        <end position="101"/>
    </location>
</feature>
<keyword evidence="2" id="KW-1133">Transmembrane helix</keyword>
<dbReference type="PANTHER" id="PTHR37263">
    <property type="entry name" value="EXPRESSED PROTEIN"/>
    <property type="match status" value="1"/>
</dbReference>
<feature type="region of interest" description="Disordered" evidence="1">
    <location>
        <begin position="41"/>
        <end position="67"/>
    </location>
</feature>
<evidence type="ECO:0000256" key="2">
    <source>
        <dbReference type="SAM" id="Phobius"/>
    </source>
</evidence>
<dbReference type="AlphaFoldDB" id="A0A2P5AC36"/>
<reference evidence="4" key="1">
    <citation type="submission" date="2016-06" db="EMBL/GenBank/DDBJ databases">
        <title>Parallel loss of symbiosis genes in relatives of nitrogen-fixing non-legume Parasponia.</title>
        <authorList>
            <person name="Van Velzen R."/>
            <person name="Holmer R."/>
            <person name="Bu F."/>
            <person name="Rutten L."/>
            <person name="Van Zeijl A."/>
            <person name="Liu W."/>
            <person name="Santuari L."/>
            <person name="Cao Q."/>
            <person name="Sharma T."/>
            <person name="Shen D."/>
            <person name="Roswanjaya Y."/>
            <person name="Wardhani T."/>
            <person name="Kalhor M.S."/>
            <person name="Jansen J."/>
            <person name="Van den Hoogen J."/>
            <person name="Gungor B."/>
            <person name="Hartog M."/>
            <person name="Hontelez J."/>
            <person name="Verver J."/>
            <person name="Yang W.-C."/>
            <person name="Schijlen E."/>
            <person name="Repin R."/>
            <person name="Schilthuizen M."/>
            <person name="Schranz E."/>
            <person name="Heidstra R."/>
            <person name="Miyata K."/>
            <person name="Fedorova E."/>
            <person name="Kohlen W."/>
            <person name="Bisseling T."/>
            <person name="Smit S."/>
            <person name="Geurts R."/>
        </authorList>
    </citation>
    <scope>NUCLEOTIDE SEQUENCE [LARGE SCALE GENOMIC DNA]</scope>
    <source>
        <strain evidence="4">cv. WU1-14</strain>
    </source>
</reference>
<dbReference type="Proteomes" id="UP000237105">
    <property type="component" value="Unassembled WGS sequence"/>
</dbReference>
<dbReference type="OrthoDB" id="1927320at2759"/>
<protein>
    <recommendedName>
        <fullName evidence="5">Transmembrane protein</fullName>
    </recommendedName>
</protein>
<keyword evidence="2" id="KW-0472">Membrane</keyword>
<evidence type="ECO:0008006" key="5">
    <source>
        <dbReference type="Google" id="ProtNLM"/>
    </source>
</evidence>
<gene>
    <name evidence="3" type="ORF">PanWU01x14_347250</name>
</gene>
<evidence type="ECO:0000256" key="1">
    <source>
        <dbReference type="SAM" id="MobiDB-lite"/>
    </source>
</evidence>
<accession>A0A2P5AC36</accession>
<comment type="caution">
    <text evidence="3">The sequence shown here is derived from an EMBL/GenBank/DDBJ whole genome shotgun (WGS) entry which is preliminary data.</text>
</comment>
<keyword evidence="2" id="KW-0812">Transmembrane</keyword>